<protein>
    <recommendedName>
        <fullName evidence="4">PEP-CTERM sorting domain-containing protein</fullName>
    </recommendedName>
</protein>
<dbReference type="HOGENOM" id="CLU_1190505_0_0_1"/>
<organism evidence="2 3">
    <name type="scientific">Serendipita vermifera MAFF 305830</name>
    <dbReference type="NCBI Taxonomy" id="933852"/>
    <lineage>
        <taxon>Eukaryota</taxon>
        <taxon>Fungi</taxon>
        <taxon>Dikarya</taxon>
        <taxon>Basidiomycota</taxon>
        <taxon>Agaricomycotina</taxon>
        <taxon>Agaricomycetes</taxon>
        <taxon>Sebacinales</taxon>
        <taxon>Serendipitaceae</taxon>
        <taxon>Serendipita</taxon>
    </lineage>
</organism>
<evidence type="ECO:0000256" key="1">
    <source>
        <dbReference type="SAM" id="SignalP"/>
    </source>
</evidence>
<evidence type="ECO:0000313" key="3">
    <source>
        <dbReference type="Proteomes" id="UP000054097"/>
    </source>
</evidence>
<sequence length="233" mass="24928">MHITITSFSLIAIYLSRVVSAHTVTISAPDPGPTPMPPVMGVLFVQTSDPTFSGYVAIARDVLGRYVVTQDRSLALPVTYADHQIFPMFVEGFTNLGATFGEVFQSPPEGPGNNAFEGNSFNFAALTGTSSGIYGEPAQAGKTSYIPAPTNFYESAFFTLDHQNNEILPTWINPDGSPKPSTFGISLDGGELEDPPLFVSMNIGSFNAIYGGYSARIFLVNDPLPVNSISITD</sequence>
<feature type="chain" id="PRO_5002158316" description="PEP-CTERM sorting domain-containing protein" evidence="1">
    <location>
        <begin position="22"/>
        <end position="233"/>
    </location>
</feature>
<dbReference type="EMBL" id="KN824293">
    <property type="protein sequence ID" value="KIM28333.1"/>
    <property type="molecule type" value="Genomic_DNA"/>
</dbReference>
<proteinExistence type="predicted"/>
<gene>
    <name evidence="2" type="ORF">M408DRAFT_329436</name>
</gene>
<feature type="signal peptide" evidence="1">
    <location>
        <begin position="1"/>
        <end position="21"/>
    </location>
</feature>
<reference evidence="2 3" key="1">
    <citation type="submission" date="2014-04" db="EMBL/GenBank/DDBJ databases">
        <authorList>
            <consortium name="DOE Joint Genome Institute"/>
            <person name="Kuo A."/>
            <person name="Zuccaro A."/>
            <person name="Kohler A."/>
            <person name="Nagy L.G."/>
            <person name="Floudas D."/>
            <person name="Copeland A."/>
            <person name="Barry K.W."/>
            <person name="Cichocki N."/>
            <person name="Veneault-Fourrey C."/>
            <person name="LaButti K."/>
            <person name="Lindquist E.A."/>
            <person name="Lipzen A."/>
            <person name="Lundell T."/>
            <person name="Morin E."/>
            <person name="Murat C."/>
            <person name="Sun H."/>
            <person name="Tunlid A."/>
            <person name="Henrissat B."/>
            <person name="Grigoriev I.V."/>
            <person name="Hibbett D.S."/>
            <person name="Martin F."/>
            <person name="Nordberg H.P."/>
            <person name="Cantor M.N."/>
            <person name="Hua S.X."/>
        </authorList>
    </citation>
    <scope>NUCLEOTIDE SEQUENCE [LARGE SCALE GENOMIC DNA]</scope>
    <source>
        <strain evidence="2 3">MAFF 305830</strain>
    </source>
</reference>
<accession>A0A0C2WQ52</accession>
<keyword evidence="3" id="KW-1185">Reference proteome</keyword>
<evidence type="ECO:0008006" key="4">
    <source>
        <dbReference type="Google" id="ProtNLM"/>
    </source>
</evidence>
<evidence type="ECO:0000313" key="2">
    <source>
        <dbReference type="EMBL" id="KIM28333.1"/>
    </source>
</evidence>
<dbReference type="OrthoDB" id="4584900at2759"/>
<dbReference type="AlphaFoldDB" id="A0A0C2WQ52"/>
<reference evidence="3" key="2">
    <citation type="submission" date="2015-01" db="EMBL/GenBank/DDBJ databases">
        <title>Evolutionary Origins and Diversification of the Mycorrhizal Mutualists.</title>
        <authorList>
            <consortium name="DOE Joint Genome Institute"/>
            <consortium name="Mycorrhizal Genomics Consortium"/>
            <person name="Kohler A."/>
            <person name="Kuo A."/>
            <person name="Nagy L.G."/>
            <person name="Floudas D."/>
            <person name="Copeland A."/>
            <person name="Barry K.W."/>
            <person name="Cichocki N."/>
            <person name="Veneault-Fourrey C."/>
            <person name="LaButti K."/>
            <person name="Lindquist E.A."/>
            <person name="Lipzen A."/>
            <person name="Lundell T."/>
            <person name="Morin E."/>
            <person name="Murat C."/>
            <person name="Riley R."/>
            <person name="Ohm R."/>
            <person name="Sun H."/>
            <person name="Tunlid A."/>
            <person name="Henrissat B."/>
            <person name="Grigoriev I.V."/>
            <person name="Hibbett D.S."/>
            <person name="Martin F."/>
        </authorList>
    </citation>
    <scope>NUCLEOTIDE SEQUENCE [LARGE SCALE GENOMIC DNA]</scope>
    <source>
        <strain evidence="3">MAFF 305830</strain>
    </source>
</reference>
<dbReference type="Proteomes" id="UP000054097">
    <property type="component" value="Unassembled WGS sequence"/>
</dbReference>
<name>A0A0C2WQ52_SERVB</name>
<keyword evidence="1" id="KW-0732">Signal</keyword>